<dbReference type="AlphaFoldDB" id="A0A068NPQ5"/>
<evidence type="ECO:0000313" key="3">
    <source>
        <dbReference type="Proteomes" id="UP000027982"/>
    </source>
</evidence>
<evidence type="ECO:0000313" key="2">
    <source>
        <dbReference type="EMBL" id="AIE85528.1"/>
    </source>
</evidence>
<organism evidence="2 3">
    <name type="scientific">Fimbriimonas ginsengisoli Gsoil 348</name>
    <dbReference type="NCBI Taxonomy" id="661478"/>
    <lineage>
        <taxon>Bacteria</taxon>
        <taxon>Bacillati</taxon>
        <taxon>Armatimonadota</taxon>
        <taxon>Fimbriimonadia</taxon>
        <taxon>Fimbriimonadales</taxon>
        <taxon>Fimbriimonadaceae</taxon>
        <taxon>Fimbriimonas</taxon>
    </lineage>
</organism>
<protein>
    <submittedName>
        <fullName evidence="2">Uncharacterized protein</fullName>
    </submittedName>
</protein>
<sequence>MLLVAGGAVAIMNAPPAHTPNPDDTPKTGEDVKVEDKADLAKDVKKDLITTPKKGMMGGPRGPDGEEMEMPPAVLKRKPSTNKPMPSESSTSTQWYSKETPKEIPKAPTVSAPPTMNIQGTKPMDPPGKR</sequence>
<feature type="compositionally biased region" description="Basic and acidic residues" evidence="1">
    <location>
        <begin position="24"/>
        <end position="48"/>
    </location>
</feature>
<reference evidence="2 3" key="1">
    <citation type="journal article" date="2014" name="PLoS ONE">
        <title>The first complete genome sequence of the class fimbriimonadia in the phylum armatimonadetes.</title>
        <authorList>
            <person name="Hu Z.Y."/>
            <person name="Wang Y.Z."/>
            <person name="Im W.T."/>
            <person name="Wang S.Y."/>
            <person name="Zhao G.P."/>
            <person name="Zheng H.J."/>
            <person name="Quan Z.X."/>
        </authorList>
    </citation>
    <scope>NUCLEOTIDE SEQUENCE [LARGE SCALE GENOMIC DNA]</scope>
    <source>
        <strain evidence="2">Gsoil 348</strain>
    </source>
</reference>
<dbReference type="EMBL" id="CP007139">
    <property type="protein sequence ID" value="AIE85528.1"/>
    <property type="molecule type" value="Genomic_DNA"/>
</dbReference>
<accession>A0A068NPQ5</accession>
<dbReference type="Proteomes" id="UP000027982">
    <property type="component" value="Chromosome"/>
</dbReference>
<name>A0A068NPQ5_FIMGI</name>
<keyword evidence="3" id="KW-1185">Reference proteome</keyword>
<dbReference type="STRING" id="661478.OP10G_2160"/>
<proteinExistence type="predicted"/>
<dbReference type="HOGENOM" id="CLU_1934901_0_0_0"/>
<feature type="compositionally biased region" description="Polar residues" evidence="1">
    <location>
        <begin position="81"/>
        <end position="97"/>
    </location>
</feature>
<evidence type="ECO:0000256" key="1">
    <source>
        <dbReference type="SAM" id="MobiDB-lite"/>
    </source>
</evidence>
<dbReference type="KEGG" id="fgi:OP10G_2160"/>
<gene>
    <name evidence="2" type="ORF">OP10G_2160</name>
</gene>
<feature type="region of interest" description="Disordered" evidence="1">
    <location>
        <begin position="1"/>
        <end position="130"/>
    </location>
</feature>